<evidence type="ECO:0000256" key="4">
    <source>
        <dbReference type="ARBA" id="ARBA00022741"/>
    </source>
</evidence>
<evidence type="ECO:0000313" key="12">
    <source>
        <dbReference type="EMBL" id="GAA5414869.1"/>
    </source>
</evidence>
<feature type="domain" description="Phosphoribosyltransferase" evidence="10">
    <location>
        <begin position="161"/>
        <end position="294"/>
    </location>
</feature>
<evidence type="ECO:0000259" key="11">
    <source>
        <dbReference type="Pfam" id="PF13793"/>
    </source>
</evidence>
<keyword evidence="1" id="KW-0808">Transferase</keyword>
<dbReference type="SMART" id="SM01400">
    <property type="entry name" value="Pribosyltran_N"/>
    <property type="match status" value="1"/>
</dbReference>
<evidence type="ECO:0000256" key="5">
    <source>
        <dbReference type="ARBA" id="ARBA00022777"/>
    </source>
</evidence>
<name>A0ABP9UDS2_9BACT</name>
<proteinExistence type="inferred from homology"/>
<dbReference type="PANTHER" id="PTHR10210">
    <property type="entry name" value="RIBOSE-PHOSPHATE DIPHOSPHOKINASE FAMILY MEMBER"/>
    <property type="match status" value="1"/>
</dbReference>
<dbReference type="CDD" id="cd06223">
    <property type="entry name" value="PRTases_typeI"/>
    <property type="match status" value="1"/>
</dbReference>
<dbReference type="EMBL" id="BAABQM010000004">
    <property type="protein sequence ID" value="GAA5414869.1"/>
    <property type="molecule type" value="Genomic_DNA"/>
</dbReference>
<keyword evidence="3 8" id="KW-0545">Nucleotide biosynthesis</keyword>
<dbReference type="EC" id="2.7.6.1" evidence="9"/>
<dbReference type="Gene3D" id="3.40.50.2020">
    <property type="match status" value="2"/>
</dbReference>
<evidence type="ECO:0000256" key="3">
    <source>
        <dbReference type="ARBA" id="ARBA00022727"/>
    </source>
</evidence>
<dbReference type="Pfam" id="PF00156">
    <property type="entry name" value="Pribosyltran"/>
    <property type="match status" value="1"/>
</dbReference>
<evidence type="ECO:0000259" key="10">
    <source>
        <dbReference type="Pfam" id="PF00156"/>
    </source>
</evidence>
<evidence type="ECO:0000256" key="7">
    <source>
        <dbReference type="ARBA" id="ARBA00022842"/>
    </source>
</evidence>
<comment type="catalytic activity">
    <reaction evidence="9">
        <text>D-ribose 5-phosphate + ATP = 5-phospho-alpha-D-ribose 1-diphosphate + AMP + H(+)</text>
        <dbReference type="Rhea" id="RHEA:15609"/>
        <dbReference type="ChEBI" id="CHEBI:15378"/>
        <dbReference type="ChEBI" id="CHEBI:30616"/>
        <dbReference type="ChEBI" id="CHEBI:58017"/>
        <dbReference type="ChEBI" id="CHEBI:78346"/>
        <dbReference type="ChEBI" id="CHEBI:456215"/>
        <dbReference type="EC" id="2.7.6.1"/>
    </reaction>
</comment>
<reference evidence="12" key="1">
    <citation type="submission" date="2024-02" db="EMBL/GenBank/DDBJ databases">
        <title>Draft genome sequence of new strains in genus Ureaplasma.</title>
        <authorList>
            <person name="Nakajima Y."/>
            <person name="Segawa T."/>
        </authorList>
    </citation>
    <scope>NUCLEOTIDE SEQUENCE [LARGE SCALE GENOMIC DNA]</scope>
    <source>
        <strain evidence="12">OM1</strain>
    </source>
</reference>
<dbReference type="SUPFAM" id="SSF53271">
    <property type="entry name" value="PRTase-like"/>
    <property type="match status" value="1"/>
</dbReference>
<dbReference type="InterPro" id="IPR000836">
    <property type="entry name" value="PRTase_dom"/>
</dbReference>
<dbReference type="InterPro" id="IPR029099">
    <property type="entry name" value="Pribosyltran_N"/>
</dbReference>
<evidence type="ECO:0000256" key="1">
    <source>
        <dbReference type="ARBA" id="ARBA00022679"/>
    </source>
</evidence>
<comment type="caution">
    <text evidence="12">The sequence shown here is derived from an EMBL/GenBank/DDBJ whole genome shotgun (WGS) entry which is preliminary data.</text>
</comment>
<dbReference type="InterPro" id="IPR005946">
    <property type="entry name" value="Rib-P_diPkinase"/>
</dbReference>
<feature type="domain" description="Ribose-phosphate pyrophosphokinase N-terminal" evidence="11">
    <location>
        <begin position="15"/>
        <end position="130"/>
    </location>
</feature>
<comment type="similarity">
    <text evidence="8">Belongs to the ribose-phosphate pyrophosphokinase family.</text>
</comment>
<keyword evidence="2 9" id="KW-0479">Metal-binding</keyword>
<evidence type="ECO:0000256" key="8">
    <source>
        <dbReference type="RuleBase" id="RU004324"/>
    </source>
</evidence>
<dbReference type="NCBIfam" id="NF002320">
    <property type="entry name" value="PRK01259.1"/>
    <property type="match status" value="1"/>
</dbReference>
<protein>
    <recommendedName>
        <fullName evidence="9">Ribose-phosphate pyrophosphokinase</fullName>
        <ecNumber evidence="9">2.7.6.1</ecNumber>
    </recommendedName>
</protein>
<keyword evidence="13" id="KW-1185">Reference proteome</keyword>
<dbReference type="Pfam" id="PF13793">
    <property type="entry name" value="Pribosyltran_N"/>
    <property type="match status" value="1"/>
</dbReference>
<dbReference type="NCBIfam" id="TIGR01251">
    <property type="entry name" value="ribP_PPkin"/>
    <property type="match status" value="1"/>
</dbReference>
<accession>A0ABP9UDS2</accession>
<dbReference type="Proteomes" id="UP001449582">
    <property type="component" value="Unassembled WGS sequence"/>
</dbReference>
<keyword evidence="6" id="KW-0067">ATP-binding</keyword>
<evidence type="ECO:0000256" key="6">
    <source>
        <dbReference type="ARBA" id="ARBA00022840"/>
    </source>
</evidence>
<gene>
    <name evidence="12" type="ORF">UREOM_5800</name>
</gene>
<dbReference type="InterPro" id="IPR029057">
    <property type="entry name" value="PRTase-like"/>
</dbReference>
<keyword evidence="7 9" id="KW-0460">Magnesium</keyword>
<evidence type="ECO:0000313" key="13">
    <source>
        <dbReference type="Proteomes" id="UP001449582"/>
    </source>
</evidence>
<keyword evidence="4" id="KW-0547">Nucleotide-binding</keyword>
<dbReference type="PROSITE" id="PS00114">
    <property type="entry name" value="PRPP_SYNTHASE"/>
    <property type="match status" value="1"/>
</dbReference>
<organism evidence="12 13">
    <name type="scientific">Ureaplasma ceti</name>
    <dbReference type="NCBI Taxonomy" id="3119530"/>
    <lineage>
        <taxon>Bacteria</taxon>
        <taxon>Bacillati</taxon>
        <taxon>Mycoplasmatota</taxon>
        <taxon>Mycoplasmoidales</taxon>
        <taxon>Mycoplasmoidaceae</taxon>
        <taxon>Ureaplasma</taxon>
    </lineage>
</organism>
<dbReference type="InterPro" id="IPR000842">
    <property type="entry name" value="PRib_PP_synth_CS"/>
</dbReference>
<dbReference type="PANTHER" id="PTHR10210:SF41">
    <property type="entry name" value="RIBOSE-PHOSPHATE PYROPHOSPHOKINASE 1, CHLOROPLASTIC"/>
    <property type="match status" value="1"/>
</dbReference>
<sequence>MDRYIMETNLNNKTILFGLSASEGLADAVAKKLGTELSPIKIQRFADGEILVAPQVSVRGRDVAIIQSVCNPVNENLMELLIAIDAVRRSSARSINVIIPYIGYARQDRKTGPREPITFKLVANMLQASGATRILTFDIHSDQTQGFFDIPFDSMRLSIFLLNEFIKDKDLFDFVVVSPDYGGIKRARTISTLVNKPLAIIDKRRPSPNQVEIKNILGDVKDKDCLIFDDMIDTGGTMLASAKLLKEHGARTVSILVTHGLFNGNAAERFNEAYDQGYINNVLVTDTIERPIGIKCLKVVSVDHIIADVIKLFTEETGAMSEIIKRNTQELSCKIQIELDKRN</sequence>
<evidence type="ECO:0000256" key="9">
    <source>
        <dbReference type="RuleBase" id="RU004325"/>
    </source>
</evidence>
<keyword evidence="5 9" id="KW-0418">Kinase</keyword>
<evidence type="ECO:0000256" key="2">
    <source>
        <dbReference type="ARBA" id="ARBA00022723"/>
    </source>
</evidence>